<name>A0A8T4L1R9_9ARCH</name>
<sequence length="199" mass="23182">MVLRGYFIQYKFIVPESIKHSSYTYQKLFRALYGYTQNVTKSNGKSYKYHRRGVLSSTPYIRPGKNCVIIPPGTFNPLIDFFKTGKNPSHYWQGKGDWKAVYYMDEKNLTEDDVRAALEEQLDRTYIVTNTGEHKRLIEEIAIFTQKVKEVGRTDKQAAAVLLSDVEKVVQSPWFKELPKSSKKLSEFYANYRQLKALL</sequence>
<dbReference type="AlphaFoldDB" id="A0A8T4L1R9"/>
<reference evidence="1" key="1">
    <citation type="submission" date="2021-03" db="EMBL/GenBank/DDBJ databases">
        <authorList>
            <person name="Jaffe A."/>
        </authorList>
    </citation>
    <scope>NUCLEOTIDE SEQUENCE</scope>
    <source>
        <strain evidence="1">RIFCSPHIGHO2_01_FULL_GW2011_AR10_43_9</strain>
    </source>
</reference>
<gene>
    <name evidence="1" type="ORF">J4224_00250</name>
</gene>
<dbReference type="Proteomes" id="UP000683213">
    <property type="component" value="Unassembled WGS sequence"/>
</dbReference>
<accession>A0A8T4L1R9</accession>
<reference evidence="1" key="2">
    <citation type="submission" date="2021-05" db="EMBL/GenBank/DDBJ databases">
        <title>Protein family content uncovers lineage relationships and bacterial pathway maintenance mechanisms in DPANN archaea.</title>
        <authorList>
            <person name="Castelle C.J."/>
            <person name="Meheust R."/>
            <person name="Jaffe A.L."/>
            <person name="Seitz K."/>
            <person name="Gong X."/>
            <person name="Baker B.J."/>
            <person name="Banfield J.F."/>
        </authorList>
    </citation>
    <scope>NUCLEOTIDE SEQUENCE</scope>
    <source>
        <strain evidence="1">RIFCSPHIGHO2_01_FULL_GW2011_AR10_43_9</strain>
    </source>
</reference>
<organism evidence="1 2">
    <name type="scientific">Candidatus Iainarchaeum sp</name>
    <dbReference type="NCBI Taxonomy" id="3101447"/>
    <lineage>
        <taxon>Archaea</taxon>
        <taxon>Candidatus Iainarchaeota</taxon>
        <taxon>Candidatus Iainarchaeia</taxon>
        <taxon>Candidatus Iainarchaeales</taxon>
        <taxon>Candidatus Iainarchaeaceae</taxon>
        <taxon>Candidatus Iainarchaeum</taxon>
    </lineage>
</organism>
<evidence type="ECO:0000313" key="2">
    <source>
        <dbReference type="Proteomes" id="UP000683213"/>
    </source>
</evidence>
<proteinExistence type="predicted"/>
<comment type="caution">
    <text evidence="1">The sequence shown here is derived from an EMBL/GenBank/DDBJ whole genome shotgun (WGS) entry which is preliminary data.</text>
</comment>
<protein>
    <submittedName>
        <fullName evidence="1">Uncharacterized protein</fullName>
    </submittedName>
</protein>
<dbReference type="EMBL" id="JAGVWF010000003">
    <property type="protein sequence ID" value="MBS3058840.1"/>
    <property type="molecule type" value="Genomic_DNA"/>
</dbReference>
<evidence type="ECO:0000313" key="1">
    <source>
        <dbReference type="EMBL" id="MBS3058840.1"/>
    </source>
</evidence>